<keyword evidence="10" id="KW-0004">4Fe-4S</keyword>
<sequence length="353" mass="40335">MEVAVYLHIPFCDSKCGYCAFNSKTNKNHLKHQYMQRLYDDLAEQLAFYGVSKITSVYIGGGTPSVVESSKYQRIFEILYPFLEGNAEVNIEANPNSLTLEWMKNLKSFGVNRLSLGVQSFFAEKLRFLERIHREVSIYEAMENALKVGLENISIDLIYGTPFCAKEILEQEVQMASKLPINHISAYQLSIDEGSRFFVQQKREFSGEFEGYPSMGHFMKECLGQQGFVQYEVSNYARGYYSKHNLGYWEQKEYLGIGAGAVGCINGIRIYGVCEIEDYLRGQSGDREILKSKDIELEHLFLGLRSCVGVLESKITKKKALEILLNEKKVEKKENKIYALDYFLGDELALFLG</sequence>
<keyword evidence="7 10" id="KW-0408">Iron</keyword>
<dbReference type="SFLD" id="SFLDG01065">
    <property type="entry name" value="anaerobic_coproporphyrinogen-I"/>
    <property type="match status" value="1"/>
</dbReference>
<keyword evidence="8 10" id="KW-0411">Iron-sulfur</keyword>
<keyword evidence="5 10" id="KW-0949">S-adenosyl-L-methionine</keyword>
<keyword evidence="10" id="KW-0963">Cytoplasm</keyword>
<evidence type="ECO:0000256" key="5">
    <source>
        <dbReference type="ARBA" id="ARBA00022691"/>
    </source>
</evidence>
<evidence type="ECO:0000256" key="7">
    <source>
        <dbReference type="ARBA" id="ARBA00023004"/>
    </source>
</evidence>
<comment type="caution">
    <text evidence="12">The sequence shown here is derived from an EMBL/GenBank/DDBJ whole genome shotgun (WGS) entry which is preliminary data.</text>
</comment>
<keyword evidence="4 10" id="KW-0349">Heme</keyword>
<evidence type="ECO:0000256" key="3">
    <source>
        <dbReference type="ARBA" id="ARBA00017228"/>
    </source>
</evidence>
<dbReference type="InterPro" id="IPR007197">
    <property type="entry name" value="rSAM"/>
</dbReference>
<comment type="subcellular location">
    <subcellularLocation>
        <location evidence="10">Cytoplasm</location>
    </subcellularLocation>
</comment>
<dbReference type="SMART" id="SM00729">
    <property type="entry name" value="Elp3"/>
    <property type="match status" value="1"/>
</dbReference>
<dbReference type="PANTHER" id="PTHR13932">
    <property type="entry name" value="COPROPORPHYRINIGEN III OXIDASE"/>
    <property type="match status" value="1"/>
</dbReference>
<evidence type="ECO:0000256" key="8">
    <source>
        <dbReference type="ARBA" id="ARBA00023014"/>
    </source>
</evidence>
<evidence type="ECO:0000256" key="6">
    <source>
        <dbReference type="ARBA" id="ARBA00022723"/>
    </source>
</evidence>
<dbReference type="EMBL" id="JNOC01000015">
    <property type="protein sequence ID" value="KPH56412.1"/>
    <property type="molecule type" value="Genomic_DNA"/>
</dbReference>
<evidence type="ECO:0000256" key="1">
    <source>
        <dbReference type="ARBA" id="ARBA00001966"/>
    </source>
</evidence>
<organism evidence="12 13">
    <name type="scientific">Helicobacter pullorum</name>
    <dbReference type="NCBI Taxonomy" id="35818"/>
    <lineage>
        <taxon>Bacteria</taxon>
        <taxon>Pseudomonadati</taxon>
        <taxon>Campylobacterota</taxon>
        <taxon>Epsilonproteobacteria</taxon>
        <taxon>Campylobacterales</taxon>
        <taxon>Helicobacteraceae</taxon>
        <taxon>Helicobacter</taxon>
    </lineage>
</organism>
<feature type="domain" description="Radical SAM core" evidence="11">
    <location>
        <begin position="1"/>
        <end position="232"/>
    </location>
</feature>
<name>A0A0N1ECA7_9HELI</name>
<dbReference type="InterPro" id="IPR058240">
    <property type="entry name" value="rSAM_sf"/>
</dbReference>
<dbReference type="GO" id="GO:0046872">
    <property type="term" value="F:metal ion binding"/>
    <property type="evidence" value="ECO:0007669"/>
    <property type="project" value="UniProtKB-UniRule"/>
</dbReference>
<dbReference type="InterPro" id="IPR013785">
    <property type="entry name" value="Aldolase_TIM"/>
</dbReference>
<comment type="function">
    <text evidence="10">Probably acts as a heme chaperone, transferring heme to an unknown acceptor. Binds one molecule of heme per monomer, possibly covalently. Binds 1 [4Fe-4S] cluster. The cluster is coordinated with 3 cysteines and an exchangeable S-adenosyl-L-methionine.</text>
</comment>
<protein>
    <recommendedName>
        <fullName evidence="3 10">Heme chaperone HemW</fullName>
    </recommendedName>
</protein>
<dbReference type="AlphaFoldDB" id="A0A0N1ECA7"/>
<dbReference type="InterPro" id="IPR004559">
    <property type="entry name" value="HemW-like"/>
</dbReference>
<dbReference type="STRING" id="35818.HPU229336_04525"/>
<evidence type="ECO:0000313" key="12">
    <source>
        <dbReference type="EMBL" id="KPH56412.1"/>
    </source>
</evidence>
<evidence type="ECO:0000256" key="9">
    <source>
        <dbReference type="ARBA" id="ARBA00023186"/>
    </source>
</evidence>
<dbReference type="NCBIfam" id="TIGR00539">
    <property type="entry name" value="hemN_rel"/>
    <property type="match status" value="1"/>
</dbReference>
<dbReference type="PROSITE" id="PS51918">
    <property type="entry name" value="RADICAL_SAM"/>
    <property type="match status" value="1"/>
</dbReference>
<dbReference type="GO" id="GO:0006779">
    <property type="term" value="P:porphyrin-containing compound biosynthetic process"/>
    <property type="evidence" value="ECO:0007669"/>
    <property type="project" value="InterPro"/>
</dbReference>
<dbReference type="GO" id="GO:0005737">
    <property type="term" value="C:cytoplasm"/>
    <property type="evidence" value="ECO:0007669"/>
    <property type="project" value="UniProtKB-SubCell"/>
</dbReference>
<dbReference type="Proteomes" id="UP000037997">
    <property type="component" value="Unassembled WGS sequence"/>
</dbReference>
<dbReference type="PATRIC" id="fig|35818.11.peg.278"/>
<dbReference type="SFLD" id="SFLDF00562">
    <property type="entry name" value="HemN-like__clustered_with_heat"/>
    <property type="match status" value="1"/>
</dbReference>
<dbReference type="SUPFAM" id="SSF102114">
    <property type="entry name" value="Radical SAM enzymes"/>
    <property type="match status" value="1"/>
</dbReference>
<evidence type="ECO:0000259" key="11">
    <source>
        <dbReference type="PROSITE" id="PS51918"/>
    </source>
</evidence>
<keyword evidence="9 10" id="KW-0143">Chaperone</keyword>
<evidence type="ECO:0000256" key="2">
    <source>
        <dbReference type="ARBA" id="ARBA00006100"/>
    </source>
</evidence>
<dbReference type="InterPro" id="IPR006638">
    <property type="entry name" value="Elp3/MiaA/NifB-like_rSAM"/>
</dbReference>
<dbReference type="GO" id="GO:0051539">
    <property type="term" value="F:4 iron, 4 sulfur cluster binding"/>
    <property type="evidence" value="ECO:0007669"/>
    <property type="project" value="UniProtKB-UniRule"/>
</dbReference>
<dbReference type="CDD" id="cd01335">
    <property type="entry name" value="Radical_SAM"/>
    <property type="match status" value="1"/>
</dbReference>
<dbReference type="SFLD" id="SFLDS00029">
    <property type="entry name" value="Radical_SAM"/>
    <property type="match status" value="1"/>
</dbReference>
<comment type="similarity">
    <text evidence="2">Belongs to the anaerobic coproporphyrinogen-III oxidase family. HemW subfamily.</text>
</comment>
<evidence type="ECO:0000256" key="4">
    <source>
        <dbReference type="ARBA" id="ARBA00022617"/>
    </source>
</evidence>
<gene>
    <name evidence="12" type="ORF">HPU229334_01420</name>
</gene>
<dbReference type="PANTHER" id="PTHR13932:SF5">
    <property type="entry name" value="RADICAL S-ADENOSYL METHIONINE DOMAIN-CONTAINING PROTEIN 1, MITOCHONDRIAL"/>
    <property type="match status" value="1"/>
</dbReference>
<dbReference type="Pfam" id="PF04055">
    <property type="entry name" value="Radical_SAM"/>
    <property type="match status" value="1"/>
</dbReference>
<evidence type="ECO:0000313" key="13">
    <source>
        <dbReference type="Proteomes" id="UP000037997"/>
    </source>
</evidence>
<comment type="cofactor">
    <cofactor evidence="1">
        <name>[4Fe-4S] cluster</name>
        <dbReference type="ChEBI" id="CHEBI:49883"/>
    </cofactor>
</comment>
<evidence type="ECO:0000256" key="10">
    <source>
        <dbReference type="RuleBase" id="RU364116"/>
    </source>
</evidence>
<reference evidence="12 13" key="1">
    <citation type="submission" date="2014-06" db="EMBL/GenBank/DDBJ databases">
        <title>Helicobacter pullorum isolates in fresh chicken meat - phenotypic and genotypic features.</title>
        <authorList>
            <person name="Borges V."/>
            <person name="Santos A."/>
            <person name="Correia C.B."/>
            <person name="Saraiva M."/>
            <person name="Menard A."/>
            <person name="Vieira L."/>
            <person name="Sampaio D.A."/>
            <person name="Gomes J.P."/>
            <person name="Oleastro M."/>
        </authorList>
    </citation>
    <scope>NUCLEOTIDE SEQUENCE [LARGE SCALE GENOMIC DNA]</scope>
    <source>
        <strain evidence="12 13">229334/12</strain>
    </source>
</reference>
<accession>A0A0N1ECA7</accession>
<proteinExistence type="inferred from homology"/>
<dbReference type="GO" id="GO:0004109">
    <property type="term" value="F:coproporphyrinogen oxidase activity"/>
    <property type="evidence" value="ECO:0007669"/>
    <property type="project" value="InterPro"/>
</dbReference>
<dbReference type="Gene3D" id="3.20.20.70">
    <property type="entry name" value="Aldolase class I"/>
    <property type="match status" value="1"/>
</dbReference>
<dbReference type="InterPro" id="IPR034505">
    <property type="entry name" value="Coproporphyrinogen-III_oxidase"/>
</dbReference>
<keyword evidence="6 10" id="KW-0479">Metal-binding</keyword>